<comment type="caution">
    <text evidence="2">The sequence shown here is derived from an EMBL/GenBank/DDBJ whole genome shotgun (WGS) entry which is preliminary data.</text>
</comment>
<reference evidence="2 3" key="1">
    <citation type="submission" date="2023-07" db="EMBL/GenBank/DDBJ databases">
        <title>Genomic Encyclopedia of Type Strains, Phase IV (KMG-IV): sequencing the most valuable type-strain genomes for metagenomic binning, comparative biology and taxonomic classification.</title>
        <authorList>
            <person name="Goeker M."/>
        </authorList>
    </citation>
    <scope>NUCLEOTIDE SEQUENCE [LARGE SCALE GENOMIC DNA]</scope>
    <source>
        <strain evidence="2 3">DSM 17723</strain>
    </source>
</reference>
<evidence type="ECO:0000259" key="1">
    <source>
        <dbReference type="PROSITE" id="PS51832"/>
    </source>
</evidence>
<organism evidence="2 3">
    <name type="scientific">Metabacillus niabensis</name>
    <dbReference type="NCBI Taxonomy" id="324854"/>
    <lineage>
        <taxon>Bacteria</taxon>
        <taxon>Bacillati</taxon>
        <taxon>Bacillota</taxon>
        <taxon>Bacilli</taxon>
        <taxon>Bacillales</taxon>
        <taxon>Bacillaceae</taxon>
        <taxon>Metabacillus</taxon>
    </lineage>
</organism>
<dbReference type="CDD" id="cd00077">
    <property type="entry name" value="HDc"/>
    <property type="match status" value="1"/>
</dbReference>
<keyword evidence="3" id="KW-1185">Reference proteome</keyword>
<dbReference type="Pfam" id="PF13487">
    <property type="entry name" value="HD_5"/>
    <property type="match status" value="1"/>
</dbReference>
<evidence type="ECO:0000313" key="2">
    <source>
        <dbReference type="EMBL" id="MDQ0228168.1"/>
    </source>
</evidence>
<proteinExistence type="predicted"/>
<dbReference type="Gene3D" id="1.10.3210.10">
    <property type="entry name" value="Hypothetical protein af1432"/>
    <property type="match status" value="1"/>
</dbReference>
<dbReference type="SMART" id="SM00471">
    <property type="entry name" value="HDc"/>
    <property type="match status" value="1"/>
</dbReference>
<sequence length="362" mass="41021">MKIRVNQLIEGSILADDVLSATNKTLILKNTVVTNHIIDVLNAFLINEVEIQDEQVNGQEVKAEGEAKIHIDRKEMGVKIEQSFYKQYISAVNSYKQLYIGWQSGSQMDISKVRHIILPLIEELLTNNLEETFKLYHYCNKEDYLFHHSVSVALLSAFLAKKLGYKQGDINQISITGLLCDSGMAKVDVSITAKNITLTEKEYRGIKQHPIYSYQLLKNVMSIKEGVKIGVLQHHERIDGSGYPLGVKGAQLHPYSKIVALADTYQAMVSVRPYRSKQSPFKVLEQIIQDDFGRFDLSIVTELKKGLLKFSSGTKVRLSNGLSAEIVFIDEQYPTRPMIKILGKDEIISLKNRTELFIEEII</sequence>
<dbReference type="InterPro" id="IPR003607">
    <property type="entry name" value="HD/PDEase_dom"/>
</dbReference>
<dbReference type="Proteomes" id="UP001232245">
    <property type="component" value="Unassembled WGS sequence"/>
</dbReference>
<feature type="domain" description="HD-GYP" evidence="1">
    <location>
        <begin position="124"/>
        <end position="319"/>
    </location>
</feature>
<dbReference type="RefSeq" id="WP_174879143.1">
    <property type="nucleotide sequence ID" value="NZ_CADEPK010000005.1"/>
</dbReference>
<evidence type="ECO:0000313" key="3">
    <source>
        <dbReference type="Proteomes" id="UP001232245"/>
    </source>
</evidence>
<dbReference type="PANTHER" id="PTHR43155:SF2">
    <property type="entry name" value="CYCLIC DI-GMP PHOSPHODIESTERASE PA4108"/>
    <property type="match status" value="1"/>
</dbReference>
<dbReference type="EMBL" id="JAUSTZ010000015">
    <property type="protein sequence ID" value="MDQ0228168.1"/>
    <property type="molecule type" value="Genomic_DNA"/>
</dbReference>
<dbReference type="SUPFAM" id="SSF109604">
    <property type="entry name" value="HD-domain/PDEase-like"/>
    <property type="match status" value="1"/>
</dbReference>
<dbReference type="PANTHER" id="PTHR43155">
    <property type="entry name" value="CYCLIC DI-GMP PHOSPHODIESTERASE PA4108-RELATED"/>
    <property type="match status" value="1"/>
</dbReference>
<gene>
    <name evidence="2" type="ORF">J2S02_004543</name>
</gene>
<accession>A0ABT9Z983</accession>
<dbReference type="InterPro" id="IPR037522">
    <property type="entry name" value="HD_GYP_dom"/>
</dbReference>
<protein>
    <submittedName>
        <fullName evidence="2">HD-GYP domain-containing protein (C-di-GMP phosphodiesterase class II)</fullName>
    </submittedName>
</protein>
<name>A0ABT9Z983_9BACI</name>
<dbReference type="PROSITE" id="PS51832">
    <property type="entry name" value="HD_GYP"/>
    <property type="match status" value="1"/>
</dbReference>